<feature type="domain" description="HTH cro/C1-type" evidence="1">
    <location>
        <begin position="16"/>
        <end position="71"/>
    </location>
</feature>
<dbReference type="EMBL" id="BMUB01000001">
    <property type="protein sequence ID" value="GGU54289.1"/>
    <property type="molecule type" value="Genomic_DNA"/>
</dbReference>
<dbReference type="GO" id="GO:0003677">
    <property type="term" value="F:DNA binding"/>
    <property type="evidence" value="ECO:0007669"/>
    <property type="project" value="InterPro"/>
</dbReference>
<protein>
    <submittedName>
        <fullName evidence="2">Transcriptional regulator</fullName>
    </submittedName>
</protein>
<sequence length="285" mass="31943">MAATPTVRRRMLGAELRRIREGLNLRVDDVAARLGWHQSKVSRLENGRHGVKANEVGILLDVYEISDPETREALATLAREGKRRVWWQPYSDVISQRYASFISFEAEAVAIRNFESSLIPGLLQTADYARAVTRKLQPEGTTEEVNALVDVRLARQNAALRREEPLKLWAIVDEAALRRVVGNKAIMAKQLQQLIAASREPNVTLQVVPFDAGAHPGVLGSFVIMEFPVRNDLDVVYTEALTSSLYLERDDDVTAYDQAFDRLRAAALDVGPSRRLVTQIAKELE</sequence>
<dbReference type="CDD" id="cd00093">
    <property type="entry name" value="HTH_XRE"/>
    <property type="match status" value="1"/>
</dbReference>
<dbReference type="RefSeq" id="WP_030555469.1">
    <property type="nucleotide sequence ID" value="NZ_BMUB01000001.1"/>
</dbReference>
<dbReference type="Pfam" id="PF19054">
    <property type="entry name" value="DUF5753"/>
    <property type="match status" value="1"/>
</dbReference>
<dbReference type="SUPFAM" id="SSF47413">
    <property type="entry name" value="lambda repressor-like DNA-binding domains"/>
    <property type="match status" value="1"/>
</dbReference>
<dbReference type="InterPro" id="IPR010982">
    <property type="entry name" value="Lambda_DNA-bd_dom_sf"/>
</dbReference>
<reference evidence="2" key="2">
    <citation type="submission" date="2020-09" db="EMBL/GenBank/DDBJ databases">
        <authorList>
            <person name="Sun Q."/>
            <person name="Ohkuma M."/>
        </authorList>
    </citation>
    <scope>NUCLEOTIDE SEQUENCE</scope>
    <source>
        <strain evidence="2">JCM 4434</strain>
    </source>
</reference>
<gene>
    <name evidence="2" type="ORF">GCM10010502_00400</name>
</gene>
<dbReference type="Pfam" id="PF13560">
    <property type="entry name" value="HTH_31"/>
    <property type="match status" value="1"/>
</dbReference>
<organism evidence="2 3">
    <name type="scientific">Kitasatospora aureofaciens</name>
    <name type="common">Streptomyces aureofaciens</name>
    <dbReference type="NCBI Taxonomy" id="1894"/>
    <lineage>
        <taxon>Bacteria</taxon>
        <taxon>Bacillati</taxon>
        <taxon>Actinomycetota</taxon>
        <taxon>Actinomycetes</taxon>
        <taxon>Kitasatosporales</taxon>
        <taxon>Streptomycetaceae</taxon>
        <taxon>Kitasatospora</taxon>
    </lineage>
</organism>
<dbReference type="Gene3D" id="1.10.260.40">
    <property type="entry name" value="lambda repressor-like DNA-binding domains"/>
    <property type="match status" value="1"/>
</dbReference>
<dbReference type="OrthoDB" id="5177725at2"/>
<proteinExistence type="predicted"/>
<name>A0A8H9HAY4_KITAU</name>
<accession>A0A8H9HAY4</accession>
<dbReference type="AlphaFoldDB" id="A0A8H9HAY4"/>
<evidence type="ECO:0000313" key="3">
    <source>
        <dbReference type="Proteomes" id="UP000610124"/>
    </source>
</evidence>
<dbReference type="InterPro" id="IPR001387">
    <property type="entry name" value="Cro/C1-type_HTH"/>
</dbReference>
<reference evidence="2" key="1">
    <citation type="journal article" date="2014" name="Int. J. Syst. Evol. Microbiol.">
        <title>Complete genome sequence of Corynebacterium casei LMG S-19264T (=DSM 44701T), isolated from a smear-ripened cheese.</title>
        <authorList>
            <consortium name="US DOE Joint Genome Institute (JGI-PGF)"/>
            <person name="Walter F."/>
            <person name="Albersmeier A."/>
            <person name="Kalinowski J."/>
            <person name="Ruckert C."/>
        </authorList>
    </citation>
    <scope>NUCLEOTIDE SEQUENCE</scope>
    <source>
        <strain evidence="2">JCM 4434</strain>
    </source>
</reference>
<comment type="caution">
    <text evidence="2">The sequence shown here is derived from an EMBL/GenBank/DDBJ whole genome shotgun (WGS) entry which is preliminary data.</text>
</comment>
<dbReference type="SMART" id="SM00530">
    <property type="entry name" value="HTH_XRE"/>
    <property type="match status" value="1"/>
</dbReference>
<evidence type="ECO:0000313" key="2">
    <source>
        <dbReference type="EMBL" id="GGU54289.1"/>
    </source>
</evidence>
<dbReference type="InterPro" id="IPR043917">
    <property type="entry name" value="DUF5753"/>
</dbReference>
<evidence type="ECO:0000259" key="1">
    <source>
        <dbReference type="PROSITE" id="PS50943"/>
    </source>
</evidence>
<dbReference type="GeneID" id="97483246"/>
<dbReference type="Proteomes" id="UP000610124">
    <property type="component" value="Unassembled WGS sequence"/>
</dbReference>
<dbReference type="PROSITE" id="PS50943">
    <property type="entry name" value="HTH_CROC1"/>
    <property type="match status" value="1"/>
</dbReference>